<dbReference type="EMBL" id="KN838711">
    <property type="protein sequence ID" value="KIJ96758.1"/>
    <property type="molecule type" value="Genomic_DNA"/>
</dbReference>
<evidence type="ECO:0000313" key="3">
    <source>
        <dbReference type="EMBL" id="KIJ96758.1"/>
    </source>
</evidence>
<dbReference type="PROSITE" id="PS51304">
    <property type="entry name" value="GALECTIN"/>
    <property type="match status" value="1"/>
</dbReference>
<dbReference type="OrthoDB" id="3018764at2759"/>
<sequence>MPQSLDSCQRILRSTTNPENPIMFYLLPIGEKVELKQEFKAENIIVFQSAKLDLTPSSGTGIDNTYVNIISADNNILLHISIRRAQNAIVLNSRTADGPWGTEERVTLEGRFVNGLNTTITVYDHGDRFQVLIDYNTIHYYEKRIEENGTAVSYNTNEGHTSPFSDVLAVTTYDSFASIIPNGA</sequence>
<dbReference type="InterPro" id="IPR013320">
    <property type="entry name" value="ConA-like_dom_sf"/>
</dbReference>
<name>A0A0C9X615_9AGAR</name>
<keyword evidence="4" id="KW-1185">Reference proteome</keyword>
<dbReference type="Gene3D" id="2.60.120.200">
    <property type="match status" value="1"/>
</dbReference>
<dbReference type="SMART" id="SM00276">
    <property type="entry name" value="GLECT"/>
    <property type="match status" value="1"/>
</dbReference>
<dbReference type="Pfam" id="PF00337">
    <property type="entry name" value="Gal-bind_lectin"/>
    <property type="match status" value="1"/>
</dbReference>
<accession>A0A0C9X615</accession>
<dbReference type="HOGENOM" id="CLU_117277_0_0_1"/>
<reference evidence="3 4" key="1">
    <citation type="submission" date="2014-04" db="EMBL/GenBank/DDBJ databases">
        <authorList>
            <consortium name="DOE Joint Genome Institute"/>
            <person name="Kuo A."/>
            <person name="Kohler A."/>
            <person name="Nagy L.G."/>
            <person name="Floudas D."/>
            <person name="Copeland A."/>
            <person name="Barry K.W."/>
            <person name="Cichocki N."/>
            <person name="Veneault-Fourrey C."/>
            <person name="LaButti K."/>
            <person name="Lindquist E.A."/>
            <person name="Lipzen A."/>
            <person name="Lundell T."/>
            <person name="Morin E."/>
            <person name="Murat C."/>
            <person name="Sun H."/>
            <person name="Tunlid A."/>
            <person name="Henrissat B."/>
            <person name="Grigoriev I.V."/>
            <person name="Hibbett D.S."/>
            <person name="Martin F."/>
            <person name="Nordberg H.P."/>
            <person name="Cantor M.N."/>
            <person name="Hua S.X."/>
        </authorList>
    </citation>
    <scope>NUCLEOTIDE SEQUENCE [LARGE SCALE GENOMIC DNA]</scope>
    <source>
        <strain evidence="3 4">LaAM-08-1</strain>
    </source>
</reference>
<organism evidence="3 4">
    <name type="scientific">Laccaria amethystina LaAM-08-1</name>
    <dbReference type="NCBI Taxonomy" id="1095629"/>
    <lineage>
        <taxon>Eukaryota</taxon>
        <taxon>Fungi</taxon>
        <taxon>Dikarya</taxon>
        <taxon>Basidiomycota</taxon>
        <taxon>Agaricomycotina</taxon>
        <taxon>Agaricomycetes</taxon>
        <taxon>Agaricomycetidae</taxon>
        <taxon>Agaricales</taxon>
        <taxon>Agaricineae</taxon>
        <taxon>Hydnangiaceae</taxon>
        <taxon>Laccaria</taxon>
    </lineage>
</organism>
<evidence type="ECO:0000256" key="1">
    <source>
        <dbReference type="RuleBase" id="RU102079"/>
    </source>
</evidence>
<dbReference type="Proteomes" id="UP000054477">
    <property type="component" value="Unassembled WGS sequence"/>
</dbReference>
<evidence type="ECO:0000313" key="4">
    <source>
        <dbReference type="Proteomes" id="UP000054477"/>
    </source>
</evidence>
<dbReference type="GO" id="GO:0030246">
    <property type="term" value="F:carbohydrate binding"/>
    <property type="evidence" value="ECO:0007669"/>
    <property type="project" value="UniProtKB-UniRule"/>
</dbReference>
<evidence type="ECO:0000259" key="2">
    <source>
        <dbReference type="PROSITE" id="PS51304"/>
    </source>
</evidence>
<keyword evidence="1" id="KW-0430">Lectin</keyword>
<dbReference type="InterPro" id="IPR001079">
    <property type="entry name" value="Galectin_CRD"/>
</dbReference>
<reference evidence="4" key="2">
    <citation type="submission" date="2015-01" db="EMBL/GenBank/DDBJ databases">
        <title>Evolutionary Origins and Diversification of the Mycorrhizal Mutualists.</title>
        <authorList>
            <consortium name="DOE Joint Genome Institute"/>
            <consortium name="Mycorrhizal Genomics Consortium"/>
            <person name="Kohler A."/>
            <person name="Kuo A."/>
            <person name="Nagy L.G."/>
            <person name="Floudas D."/>
            <person name="Copeland A."/>
            <person name="Barry K.W."/>
            <person name="Cichocki N."/>
            <person name="Veneault-Fourrey C."/>
            <person name="LaButti K."/>
            <person name="Lindquist E.A."/>
            <person name="Lipzen A."/>
            <person name="Lundell T."/>
            <person name="Morin E."/>
            <person name="Murat C."/>
            <person name="Riley R."/>
            <person name="Ohm R."/>
            <person name="Sun H."/>
            <person name="Tunlid A."/>
            <person name="Henrissat B."/>
            <person name="Grigoriev I.V."/>
            <person name="Hibbett D.S."/>
            <person name="Martin F."/>
        </authorList>
    </citation>
    <scope>NUCLEOTIDE SEQUENCE [LARGE SCALE GENOMIC DNA]</scope>
    <source>
        <strain evidence="4">LaAM-08-1</strain>
    </source>
</reference>
<dbReference type="SUPFAM" id="SSF49899">
    <property type="entry name" value="Concanavalin A-like lectins/glucanases"/>
    <property type="match status" value="1"/>
</dbReference>
<proteinExistence type="predicted"/>
<feature type="domain" description="Galectin" evidence="2">
    <location>
        <begin position="31"/>
        <end position="173"/>
    </location>
</feature>
<protein>
    <recommendedName>
        <fullName evidence="1">Galectin</fullName>
    </recommendedName>
</protein>
<dbReference type="AlphaFoldDB" id="A0A0C9X615"/>
<gene>
    <name evidence="3" type="ORF">K443DRAFT_10386</name>
</gene>